<dbReference type="Proteomes" id="UP000502998">
    <property type="component" value="Chromosome"/>
</dbReference>
<dbReference type="EMBL" id="AP022822">
    <property type="protein sequence ID" value="BCA85613.1"/>
    <property type="molecule type" value="Genomic_DNA"/>
</dbReference>
<name>A0A679IBG7_9ENTE</name>
<keyword evidence="1 3" id="KW-0808">Transferase</keyword>
<evidence type="ECO:0000259" key="2">
    <source>
        <dbReference type="Pfam" id="PF13649"/>
    </source>
</evidence>
<reference evidence="3 4" key="1">
    <citation type="submission" date="2020-02" db="EMBL/GenBank/DDBJ databases">
        <title>Characterization of vanA genotype vancomycin-resistant Enterococcus saigonensis VE80.</title>
        <authorList>
            <person name="Harada T."/>
            <person name="Motooka D."/>
            <person name="Nakamura S."/>
            <person name="Yamamoto Y."/>
            <person name="Kawahara R."/>
            <person name="Kawatsu K."/>
        </authorList>
    </citation>
    <scope>NUCLEOTIDE SEQUENCE [LARGE SCALE GENOMIC DNA]</scope>
    <source>
        <strain evidence="3 4">VE80</strain>
    </source>
</reference>
<dbReference type="InterPro" id="IPR029063">
    <property type="entry name" value="SAM-dependent_MTases_sf"/>
</dbReference>
<accession>A0A679IBG7</accession>
<gene>
    <name evidence="3" type="ORF">EsVE80_11360</name>
</gene>
<feature type="domain" description="Methyltransferase" evidence="2">
    <location>
        <begin position="44"/>
        <end position="138"/>
    </location>
</feature>
<dbReference type="Gene3D" id="3.40.50.150">
    <property type="entry name" value="Vaccinia Virus protein VP39"/>
    <property type="match status" value="1"/>
</dbReference>
<dbReference type="Pfam" id="PF13649">
    <property type="entry name" value="Methyltransf_25"/>
    <property type="match status" value="1"/>
</dbReference>
<organism evidence="3 4">
    <name type="scientific">Enterococcus saigonensis</name>
    <dbReference type="NCBI Taxonomy" id="1805431"/>
    <lineage>
        <taxon>Bacteria</taxon>
        <taxon>Bacillati</taxon>
        <taxon>Bacillota</taxon>
        <taxon>Bacilli</taxon>
        <taxon>Lactobacillales</taxon>
        <taxon>Enterococcaceae</taxon>
        <taxon>Enterococcus</taxon>
    </lineage>
</organism>
<dbReference type="Gene3D" id="2.20.25.110">
    <property type="entry name" value="S-adenosyl-L-methionine-dependent methyltransferases"/>
    <property type="match status" value="1"/>
</dbReference>
<evidence type="ECO:0000313" key="4">
    <source>
        <dbReference type="Proteomes" id="UP000502998"/>
    </source>
</evidence>
<evidence type="ECO:0000313" key="3">
    <source>
        <dbReference type="EMBL" id="BCA85613.1"/>
    </source>
</evidence>
<dbReference type="GO" id="GO:0032259">
    <property type="term" value="P:methylation"/>
    <property type="evidence" value="ECO:0007669"/>
    <property type="project" value="UniProtKB-KW"/>
</dbReference>
<protein>
    <submittedName>
        <fullName evidence="3">Methyltransferase</fullName>
    </submittedName>
</protein>
<dbReference type="InterPro" id="IPR041698">
    <property type="entry name" value="Methyltransf_25"/>
</dbReference>
<dbReference type="SUPFAM" id="SSF53335">
    <property type="entry name" value="S-adenosyl-L-methionine-dependent methyltransferases"/>
    <property type="match status" value="1"/>
</dbReference>
<sequence>MHGLYLKMAYETFAFVYDEVMDKNLYEKWYEFSSRHLKQKKQLLELACGTGALACRFAKEGYDVTALDLSEEMLMIASERAFEANASVQFIEGDMLDLNDIGEYEAVTCFSDSLCYMPDEQAVQQVFDGVYQLLKDEGIFIFDVHSLYQINEVFPDYNYHYQTDEFAFLWESYQGELPDSIEHFLTFFVAQDEKNDLFERRDELHKERTYSLELYQRMLENAGFNQIECFGDFTDSQPNEKTRRWFFVCQK</sequence>
<dbReference type="GO" id="GO:0008168">
    <property type="term" value="F:methyltransferase activity"/>
    <property type="evidence" value="ECO:0007669"/>
    <property type="project" value="UniProtKB-KW"/>
</dbReference>
<dbReference type="CDD" id="cd02440">
    <property type="entry name" value="AdoMet_MTases"/>
    <property type="match status" value="1"/>
</dbReference>
<dbReference type="KEGG" id="esg:EsVE80_11360"/>
<evidence type="ECO:0000256" key="1">
    <source>
        <dbReference type="ARBA" id="ARBA00022679"/>
    </source>
</evidence>
<dbReference type="AlphaFoldDB" id="A0A679IBG7"/>
<dbReference type="PANTHER" id="PTHR43861">
    <property type="entry name" value="TRANS-ACONITATE 2-METHYLTRANSFERASE-RELATED"/>
    <property type="match status" value="1"/>
</dbReference>
<keyword evidence="4" id="KW-1185">Reference proteome</keyword>
<keyword evidence="3" id="KW-0489">Methyltransferase</keyword>
<proteinExistence type="predicted"/>